<feature type="region of interest" description="Disordered" evidence="1">
    <location>
        <begin position="1"/>
        <end position="22"/>
    </location>
</feature>
<feature type="region of interest" description="Disordered" evidence="1">
    <location>
        <begin position="283"/>
        <end position="305"/>
    </location>
</feature>
<feature type="compositionally biased region" description="Acidic residues" evidence="1">
    <location>
        <begin position="288"/>
        <end position="298"/>
    </location>
</feature>
<feature type="compositionally biased region" description="Low complexity" evidence="1">
    <location>
        <begin position="215"/>
        <end position="238"/>
    </location>
</feature>
<feature type="region of interest" description="Disordered" evidence="1">
    <location>
        <begin position="84"/>
        <end position="271"/>
    </location>
</feature>
<evidence type="ECO:0000313" key="2">
    <source>
        <dbReference type="EMBL" id="KAL1903508.1"/>
    </source>
</evidence>
<dbReference type="Proteomes" id="UP001583186">
    <property type="component" value="Unassembled WGS sequence"/>
</dbReference>
<feature type="compositionally biased region" description="Acidic residues" evidence="1">
    <location>
        <begin position="141"/>
        <end position="153"/>
    </location>
</feature>
<feature type="compositionally biased region" description="Acidic residues" evidence="1">
    <location>
        <begin position="186"/>
        <end position="204"/>
    </location>
</feature>
<dbReference type="InterPro" id="IPR037738">
    <property type="entry name" value="Ecm13-like"/>
</dbReference>
<dbReference type="PANTHER" id="PTHR36826:SF1">
    <property type="entry name" value="PROTEIN ECM13"/>
    <property type="match status" value="1"/>
</dbReference>
<organism evidence="2 3">
    <name type="scientific">Sporothrix stenoceras</name>
    <dbReference type="NCBI Taxonomy" id="5173"/>
    <lineage>
        <taxon>Eukaryota</taxon>
        <taxon>Fungi</taxon>
        <taxon>Dikarya</taxon>
        <taxon>Ascomycota</taxon>
        <taxon>Pezizomycotina</taxon>
        <taxon>Sordariomycetes</taxon>
        <taxon>Sordariomycetidae</taxon>
        <taxon>Ophiostomatales</taxon>
        <taxon>Ophiostomataceae</taxon>
        <taxon>Sporothrix</taxon>
    </lineage>
</organism>
<reference evidence="2 3" key="1">
    <citation type="journal article" date="2024" name="IMA Fungus">
        <title>IMA Genome - F19 : A genome assembly and annotation guide to empower mycologists, including annotated draft genome sequences of Ceratocystis pirilliformis, Diaporthe australafricana, Fusarium ophioides, Paecilomyces lecythidis, and Sporothrix stenoceras.</title>
        <authorList>
            <person name="Aylward J."/>
            <person name="Wilson A.M."/>
            <person name="Visagie C.M."/>
            <person name="Spraker J."/>
            <person name="Barnes I."/>
            <person name="Buitendag C."/>
            <person name="Ceriani C."/>
            <person name="Del Mar Angel L."/>
            <person name="du Plessis D."/>
            <person name="Fuchs T."/>
            <person name="Gasser K."/>
            <person name="Kramer D."/>
            <person name="Li W."/>
            <person name="Munsamy K."/>
            <person name="Piso A."/>
            <person name="Price J.L."/>
            <person name="Sonnekus B."/>
            <person name="Thomas C."/>
            <person name="van der Nest A."/>
            <person name="van Dijk A."/>
            <person name="van Heerden A."/>
            <person name="van Vuuren N."/>
            <person name="Yilmaz N."/>
            <person name="Duong T.A."/>
            <person name="van der Merwe N.A."/>
            <person name="Wingfield M.J."/>
            <person name="Wingfield B.D."/>
        </authorList>
    </citation>
    <scope>NUCLEOTIDE SEQUENCE [LARGE SCALE GENOMIC DNA]</scope>
    <source>
        <strain evidence="2 3">CMW 5346</strain>
    </source>
</reference>
<name>A0ABR3ZVI4_9PEZI</name>
<keyword evidence="3" id="KW-1185">Reference proteome</keyword>
<sequence>MSTTTITYSSTKTSSFAPSSFSAPQRKTMSITQTYFLAHKARAKLSSQAARPDHNLRLLVGHANLLDTLMLELADAEREQESWFNQSVRGANKAQQSQQSAPKADRHVQWADTVIEEPEEEWHADNDDDSDASSDASSDYSESDDDEFDDDFEQQSPASSIDDEDILMADAAPLRRVNSNKAIIETVDEDEYSTEEEEDEEDDEATHAHLTLTRSPSHSASSLSSSPSSSLSHISSPPELVIEEDSDISSEDDESSMPPSPPAVALQSFDKKTAAATTTAIKALASPQEDDHDAFDDDSTAHYYLPPRNPARLITALSVY</sequence>
<evidence type="ECO:0008006" key="4">
    <source>
        <dbReference type="Google" id="ProtNLM"/>
    </source>
</evidence>
<evidence type="ECO:0000313" key="3">
    <source>
        <dbReference type="Proteomes" id="UP001583186"/>
    </source>
</evidence>
<dbReference type="PANTHER" id="PTHR36826">
    <property type="entry name" value="PROTEIN ECM13"/>
    <property type="match status" value="1"/>
</dbReference>
<dbReference type="EMBL" id="JAWCUI010000001">
    <property type="protein sequence ID" value="KAL1903508.1"/>
    <property type="molecule type" value="Genomic_DNA"/>
</dbReference>
<gene>
    <name evidence="2" type="ORF">Sste5346_000135</name>
</gene>
<feature type="compositionally biased region" description="Acidic residues" evidence="1">
    <location>
        <begin position="241"/>
        <end position="255"/>
    </location>
</feature>
<protein>
    <recommendedName>
        <fullName evidence="4">Protein ECM13</fullName>
    </recommendedName>
</protein>
<proteinExistence type="predicted"/>
<comment type="caution">
    <text evidence="2">The sequence shown here is derived from an EMBL/GenBank/DDBJ whole genome shotgun (WGS) entry which is preliminary data.</text>
</comment>
<accession>A0ABR3ZVI4</accession>
<feature type="compositionally biased region" description="Acidic residues" evidence="1">
    <location>
        <begin position="114"/>
        <end position="132"/>
    </location>
</feature>
<evidence type="ECO:0000256" key="1">
    <source>
        <dbReference type="SAM" id="MobiDB-lite"/>
    </source>
</evidence>